<keyword evidence="3" id="KW-1185">Reference proteome</keyword>
<dbReference type="EMBL" id="JACXJA010000056">
    <property type="protein sequence ID" value="MBD2866346.1"/>
    <property type="molecule type" value="Genomic_DNA"/>
</dbReference>
<proteinExistence type="predicted"/>
<comment type="caution">
    <text evidence="2">The sequence shown here is derived from an EMBL/GenBank/DDBJ whole genome shotgun (WGS) entry which is preliminary data.</text>
</comment>
<dbReference type="Gene3D" id="3.90.1200.10">
    <property type="match status" value="1"/>
</dbReference>
<dbReference type="Proteomes" id="UP000639396">
    <property type="component" value="Unassembled WGS sequence"/>
</dbReference>
<evidence type="ECO:0000259" key="1">
    <source>
        <dbReference type="Pfam" id="PF01636"/>
    </source>
</evidence>
<name>A0A927CHK6_9BACL</name>
<sequence>MIDSPRERKIRLGSPITKMKWIEKKEILDPLLNQPDSLMEHPINQGFEAEVTKLGSGQASYVLKVWNKSSKPDVRFQYHLLNALLERGVPVPAPVGWGIDANGDQVLLTTYDGMPVKKLPAQKIIELAKLLTKIHPIKMEEIGHVPIPKYDFAEYFFPGVSEHADLANALAALLQLTDIKQERLIHGDYHLGNIVEADHRLSVIDWTNGQAGDFRYDFAWSFILLVLYGTERSAHAFRTAYVSEQDVKPEELEAFVALACLRWMLLARRGGAPKGSKTVERMKKLLTNHPFLNEFAFSDFGAQSE</sequence>
<feature type="domain" description="Aminoglycoside phosphotransferase" evidence="1">
    <location>
        <begin position="42"/>
        <end position="241"/>
    </location>
</feature>
<dbReference type="Pfam" id="PF01636">
    <property type="entry name" value="APH"/>
    <property type="match status" value="1"/>
</dbReference>
<accession>A0A927CHK6</accession>
<protein>
    <submittedName>
        <fullName evidence="2">Aminoglycoside phosphotransferase family protein</fullName>
    </submittedName>
</protein>
<gene>
    <name evidence="2" type="ORF">IDH45_30665</name>
</gene>
<dbReference type="InterPro" id="IPR011009">
    <property type="entry name" value="Kinase-like_dom_sf"/>
</dbReference>
<evidence type="ECO:0000313" key="3">
    <source>
        <dbReference type="Proteomes" id="UP000639396"/>
    </source>
</evidence>
<dbReference type="AlphaFoldDB" id="A0A927CHK6"/>
<organism evidence="2 3">
    <name type="scientific">Paenibacillus oceani</name>
    <dbReference type="NCBI Taxonomy" id="2772510"/>
    <lineage>
        <taxon>Bacteria</taxon>
        <taxon>Bacillati</taxon>
        <taxon>Bacillota</taxon>
        <taxon>Bacilli</taxon>
        <taxon>Bacillales</taxon>
        <taxon>Paenibacillaceae</taxon>
        <taxon>Paenibacillus</taxon>
    </lineage>
</organism>
<dbReference type="Gene3D" id="3.30.200.20">
    <property type="entry name" value="Phosphorylase Kinase, domain 1"/>
    <property type="match status" value="1"/>
</dbReference>
<reference evidence="2" key="1">
    <citation type="submission" date="2020-09" db="EMBL/GenBank/DDBJ databases">
        <title>A novel bacterium of genus Paenibacillus, isolated from South China Sea.</title>
        <authorList>
            <person name="Huang H."/>
            <person name="Mo K."/>
            <person name="Hu Y."/>
        </authorList>
    </citation>
    <scope>NUCLEOTIDE SEQUENCE</scope>
    <source>
        <strain evidence="2">IB182363</strain>
    </source>
</reference>
<evidence type="ECO:0000313" key="2">
    <source>
        <dbReference type="EMBL" id="MBD2866346.1"/>
    </source>
</evidence>
<dbReference type="SUPFAM" id="SSF56112">
    <property type="entry name" value="Protein kinase-like (PK-like)"/>
    <property type="match status" value="1"/>
</dbReference>
<dbReference type="InterPro" id="IPR002575">
    <property type="entry name" value="Aminoglycoside_PTrfase"/>
</dbReference>